<sequence>MSIKKQILQVLTNSTMSDSDKITAVRELVDTIPPGTKDTVAIMVAPNCVHKLFRLTNFRELEEIVIDNIIVDGHSLGAMVPVVFNSVTHASGIHTQRITVQTLKYGQIAVRVSVGLQRGIVNVKVERTPTAVVNNYLGLDSTQDVSELPVSALLKITGFR</sequence>
<keyword evidence="2" id="KW-1185">Reference proteome</keyword>
<dbReference type="EMBL" id="MF285618">
    <property type="protein sequence ID" value="ATA65487.1"/>
    <property type="molecule type" value="Genomic_DNA"/>
</dbReference>
<organism evidence="1 2">
    <name type="scientific">Serratia phage vB_SmaM_ 2050HW</name>
    <dbReference type="NCBI Taxonomy" id="2024252"/>
    <lineage>
        <taxon>Viruses</taxon>
        <taxon>Duplodnaviria</taxon>
        <taxon>Heunggongvirae</taxon>
        <taxon>Uroviricota</taxon>
        <taxon>Caudoviricetes</taxon>
        <taxon>Chimalliviridae</taxon>
        <taxon>Moabitevirus</taxon>
        <taxon>Moabitevirus mv2050HW</taxon>
    </lineage>
</organism>
<evidence type="ECO:0000313" key="2">
    <source>
        <dbReference type="Proteomes" id="UP000223363"/>
    </source>
</evidence>
<protein>
    <submittedName>
        <fullName evidence="1">Uncharacterized protein</fullName>
    </submittedName>
</protein>
<dbReference type="Proteomes" id="UP000223363">
    <property type="component" value="Segment"/>
</dbReference>
<name>A0A289YVF9_9CAUD</name>
<evidence type="ECO:0000313" key="1">
    <source>
        <dbReference type="EMBL" id="ATA65487.1"/>
    </source>
</evidence>
<reference evidence="2" key="1">
    <citation type="submission" date="2017-06" db="EMBL/GenBank/DDBJ databases">
        <authorList>
            <person name="Zhao X."/>
        </authorList>
    </citation>
    <scope>NUCLEOTIDE SEQUENCE [LARGE SCALE GENOMIC DNA]</scope>
</reference>
<proteinExistence type="predicted"/>
<gene>
    <name evidence="1" type="ORF">2050HW_00152</name>
</gene>
<accession>A0A289YVF9</accession>